<evidence type="ECO:0000313" key="1">
    <source>
        <dbReference type="EMBL" id="KAH1107820.1"/>
    </source>
</evidence>
<dbReference type="Proteomes" id="UP000828251">
    <property type="component" value="Unassembled WGS sequence"/>
</dbReference>
<accession>A0A9D4ADI7</accession>
<organism evidence="1 2">
    <name type="scientific">Gossypium stocksii</name>
    <dbReference type="NCBI Taxonomy" id="47602"/>
    <lineage>
        <taxon>Eukaryota</taxon>
        <taxon>Viridiplantae</taxon>
        <taxon>Streptophyta</taxon>
        <taxon>Embryophyta</taxon>
        <taxon>Tracheophyta</taxon>
        <taxon>Spermatophyta</taxon>
        <taxon>Magnoliopsida</taxon>
        <taxon>eudicotyledons</taxon>
        <taxon>Gunneridae</taxon>
        <taxon>Pentapetalae</taxon>
        <taxon>rosids</taxon>
        <taxon>malvids</taxon>
        <taxon>Malvales</taxon>
        <taxon>Malvaceae</taxon>
        <taxon>Malvoideae</taxon>
        <taxon>Gossypium</taxon>
    </lineage>
</organism>
<dbReference type="OrthoDB" id="1727486at2759"/>
<comment type="caution">
    <text evidence="1">The sequence shown here is derived from an EMBL/GenBank/DDBJ whole genome shotgun (WGS) entry which is preliminary data.</text>
</comment>
<reference evidence="1 2" key="1">
    <citation type="journal article" date="2021" name="Plant Biotechnol. J.">
        <title>Multi-omics assisted identification of the key and species-specific regulatory components of drought-tolerant mechanisms in Gossypium stocksii.</title>
        <authorList>
            <person name="Yu D."/>
            <person name="Ke L."/>
            <person name="Zhang D."/>
            <person name="Wu Y."/>
            <person name="Sun Y."/>
            <person name="Mei J."/>
            <person name="Sun J."/>
            <person name="Sun Y."/>
        </authorList>
    </citation>
    <scope>NUCLEOTIDE SEQUENCE [LARGE SCALE GENOMIC DNA]</scope>
    <source>
        <strain evidence="2">cv. E1</strain>
        <tissue evidence="1">Leaf</tissue>
    </source>
</reference>
<dbReference type="EMBL" id="JAIQCV010000004">
    <property type="protein sequence ID" value="KAH1107820.1"/>
    <property type="molecule type" value="Genomic_DNA"/>
</dbReference>
<protein>
    <submittedName>
        <fullName evidence="1">Uncharacterized protein</fullName>
    </submittedName>
</protein>
<keyword evidence="2" id="KW-1185">Reference proteome</keyword>
<sequence>MVKKKRQFDFLTRLNTKFDQIWVQVLGKISFPSPHMAYSYVQQKESHHGVMFYNPPLEKAGFITNQNGPLGGQSTKDHLTCNYCGLCSLMVVNHSSVPFVSKNRMSLSYAFDWSTLY</sequence>
<proteinExistence type="predicted"/>
<evidence type="ECO:0000313" key="2">
    <source>
        <dbReference type="Proteomes" id="UP000828251"/>
    </source>
</evidence>
<dbReference type="AlphaFoldDB" id="A0A9D4ADI7"/>
<gene>
    <name evidence="1" type="ORF">J1N35_011588</name>
</gene>
<name>A0A9D4ADI7_9ROSI</name>